<dbReference type="Proteomes" id="UP000316905">
    <property type="component" value="Unassembled WGS sequence"/>
</dbReference>
<protein>
    <submittedName>
        <fullName evidence="6">Short-subunit dehydrogenase</fullName>
    </submittedName>
</protein>
<dbReference type="AlphaFoldDB" id="A0A562QL03"/>
<sequence>MSTQNTWLITGCSTGFGRYIASHLLERGERVVVTARKVEQVQDLARLGQAVVLPLDVTDAEQVKAVVAEAEHVFGSVDVLVNNAGIGHFAAVEETDPQSARRLFEVNFFGTAHMIHAVLPGMRQRRRGMIVNLTSIGGLAGFPAVGYYCASKFAVEGLSETLRAEVEPLGIRVMTVEPSAFRTEWAGSAAEVAEPIDDYDMTAGEARRAYHASVGHQAGDPARAAAAIHTAVTAPRPPKWLLLGNDAFEVATNKLADMQAEFRAWEATARGADFPKPNADRLGGG</sequence>
<proteinExistence type="inferred from homology"/>
<reference evidence="6 7" key="1">
    <citation type="journal article" date="2015" name="Stand. Genomic Sci.">
        <title>Genomic Encyclopedia of Bacterial and Archaeal Type Strains, Phase III: the genomes of soil and plant-associated and newly described type strains.</title>
        <authorList>
            <person name="Whitman W.B."/>
            <person name="Woyke T."/>
            <person name="Klenk H.P."/>
            <person name="Zhou Y."/>
            <person name="Lilburn T.G."/>
            <person name="Beck B.J."/>
            <person name="De Vos P."/>
            <person name="Vandamme P."/>
            <person name="Eisen J.A."/>
            <person name="Garrity G."/>
            <person name="Hugenholtz P."/>
            <person name="Kyrpides N.C."/>
        </authorList>
    </citation>
    <scope>NUCLEOTIDE SEQUENCE [LARGE SCALE GENOMIC DNA]</scope>
    <source>
        <strain evidence="6 7">CGMCC 1.6858</strain>
    </source>
</reference>
<comment type="similarity">
    <text evidence="1 3">Belongs to the short-chain dehydrogenases/reductases (SDR) family.</text>
</comment>
<comment type="caution">
    <text evidence="6">The sequence shown here is derived from an EMBL/GenBank/DDBJ whole genome shotgun (WGS) entry which is preliminary data.</text>
</comment>
<dbReference type="CDD" id="cd05374">
    <property type="entry name" value="17beta-HSD-like_SDR_c"/>
    <property type="match status" value="1"/>
</dbReference>
<name>A0A562QL03_9PSED</name>
<dbReference type="PRINTS" id="PR00080">
    <property type="entry name" value="SDRFAMILY"/>
</dbReference>
<accession>A0A562QL03</accession>
<dbReference type="SMART" id="SM00822">
    <property type="entry name" value="PKS_KR"/>
    <property type="match status" value="1"/>
</dbReference>
<evidence type="ECO:0000256" key="4">
    <source>
        <dbReference type="SAM" id="Phobius"/>
    </source>
</evidence>
<dbReference type="InterPro" id="IPR051911">
    <property type="entry name" value="SDR_oxidoreductase"/>
</dbReference>
<dbReference type="NCBIfam" id="NF004824">
    <property type="entry name" value="PRK06180.1"/>
    <property type="match status" value="1"/>
</dbReference>
<keyword evidence="2" id="KW-0560">Oxidoreductase</keyword>
<keyword evidence="4" id="KW-0472">Membrane</keyword>
<feature type="domain" description="Ketoreductase" evidence="5">
    <location>
        <begin position="5"/>
        <end position="179"/>
    </location>
</feature>
<dbReference type="SUPFAM" id="SSF51735">
    <property type="entry name" value="NAD(P)-binding Rossmann-fold domains"/>
    <property type="match status" value="1"/>
</dbReference>
<dbReference type="Pfam" id="PF00106">
    <property type="entry name" value="adh_short"/>
    <property type="match status" value="1"/>
</dbReference>
<dbReference type="PRINTS" id="PR00081">
    <property type="entry name" value="GDHRDH"/>
</dbReference>
<evidence type="ECO:0000313" key="6">
    <source>
        <dbReference type="EMBL" id="TWI57404.1"/>
    </source>
</evidence>
<evidence type="ECO:0000256" key="2">
    <source>
        <dbReference type="ARBA" id="ARBA00023002"/>
    </source>
</evidence>
<dbReference type="PANTHER" id="PTHR43976">
    <property type="entry name" value="SHORT CHAIN DEHYDROGENASE"/>
    <property type="match status" value="1"/>
</dbReference>
<dbReference type="Gene3D" id="3.40.50.720">
    <property type="entry name" value="NAD(P)-binding Rossmann-like Domain"/>
    <property type="match status" value="1"/>
</dbReference>
<evidence type="ECO:0000259" key="5">
    <source>
        <dbReference type="SMART" id="SM00822"/>
    </source>
</evidence>
<dbReference type="OrthoDB" id="9775296at2"/>
<evidence type="ECO:0000256" key="3">
    <source>
        <dbReference type="RuleBase" id="RU000363"/>
    </source>
</evidence>
<dbReference type="PANTHER" id="PTHR43976:SF16">
    <property type="entry name" value="SHORT-CHAIN DEHYDROGENASE_REDUCTASE FAMILY PROTEIN"/>
    <property type="match status" value="1"/>
</dbReference>
<dbReference type="GO" id="GO:0016491">
    <property type="term" value="F:oxidoreductase activity"/>
    <property type="evidence" value="ECO:0007669"/>
    <property type="project" value="UniProtKB-KW"/>
</dbReference>
<keyword evidence="4" id="KW-1133">Transmembrane helix</keyword>
<keyword evidence="7" id="KW-1185">Reference proteome</keyword>
<dbReference type="InterPro" id="IPR036291">
    <property type="entry name" value="NAD(P)-bd_dom_sf"/>
</dbReference>
<feature type="transmembrane region" description="Helical" evidence="4">
    <location>
        <begin position="129"/>
        <end position="148"/>
    </location>
</feature>
<dbReference type="RefSeq" id="WP_145137892.1">
    <property type="nucleotide sequence ID" value="NZ_VLKY01000002.1"/>
</dbReference>
<dbReference type="InterPro" id="IPR020904">
    <property type="entry name" value="Sc_DH/Rdtase_CS"/>
</dbReference>
<dbReference type="PROSITE" id="PS00061">
    <property type="entry name" value="ADH_SHORT"/>
    <property type="match status" value="1"/>
</dbReference>
<dbReference type="EMBL" id="VLKY01000002">
    <property type="protein sequence ID" value="TWI57404.1"/>
    <property type="molecule type" value="Genomic_DNA"/>
</dbReference>
<evidence type="ECO:0000256" key="1">
    <source>
        <dbReference type="ARBA" id="ARBA00006484"/>
    </source>
</evidence>
<dbReference type="InterPro" id="IPR002347">
    <property type="entry name" value="SDR_fam"/>
</dbReference>
<keyword evidence="4" id="KW-0812">Transmembrane</keyword>
<evidence type="ECO:0000313" key="7">
    <source>
        <dbReference type="Proteomes" id="UP000316905"/>
    </source>
</evidence>
<dbReference type="InterPro" id="IPR057326">
    <property type="entry name" value="KR_dom"/>
</dbReference>
<organism evidence="6 7">
    <name type="scientific">Pseudomonas duriflava</name>
    <dbReference type="NCBI Taxonomy" id="459528"/>
    <lineage>
        <taxon>Bacteria</taxon>
        <taxon>Pseudomonadati</taxon>
        <taxon>Pseudomonadota</taxon>
        <taxon>Gammaproteobacteria</taxon>
        <taxon>Pseudomonadales</taxon>
        <taxon>Pseudomonadaceae</taxon>
        <taxon>Pseudomonas</taxon>
    </lineage>
</organism>
<gene>
    <name evidence="6" type="ORF">IQ22_00620</name>
</gene>